<dbReference type="InterPro" id="IPR001138">
    <property type="entry name" value="Zn2Cys6_DnaBD"/>
</dbReference>
<dbReference type="Pfam" id="PF11951">
    <property type="entry name" value="Fungal_trans_2"/>
    <property type="match status" value="1"/>
</dbReference>
<dbReference type="Proteomes" id="UP000184356">
    <property type="component" value="Unassembled WGS sequence"/>
</dbReference>
<evidence type="ECO:0000256" key="1">
    <source>
        <dbReference type="ARBA" id="ARBA00023015"/>
    </source>
</evidence>
<evidence type="ECO:0000256" key="3">
    <source>
        <dbReference type="ARBA" id="ARBA00023163"/>
    </source>
</evidence>
<dbReference type="OrthoDB" id="4220372at2759"/>
<dbReference type="PANTHER" id="PTHR38791:SF5">
    <property type="entry name" value="TRANSCRIPTION FACTOR DBAG-RELATED"/>
    <property type="match status" value="1"/>
</dbReference>
<dbReference type="AlphaFoldDB" id="A0A1L9TA90"/>
<dbReference type="SMART" id="SM00066">
    <property type="entry name" value="GAL4"/>
    <property type="match status" value="1"/>
</dbReference>
<dbReference type="SUPFAM" id="SSF57701">
    <property type="entry name" value="Zn2/Cys6 DNA-binding domain"/>
    <property type="match status" value="1"/>
</dbReference>
<keyword evidence="3" id="KW-0804">Transcription</keyword>
<dbReference type="VEuPathDB" id="FungiDB:ASPSYDRAFT_48504"/>
<dbReference type="GO" id="GO:0003677">
    <property type="term" value="F:DNA binding"/>
    <property type="evidence" value="ECO:0007669"/>
    <property type="project" value="UniProtKB-KW"/>
</dbReference>
<evidence type="ECO:0000259" key="5">
    <source>
        <dbReference type="PROSITE" id="PS50048"/>
    </source>
</evidence>
<dbReference type="InterPro" id="IPR036864">
    <property type="entry name" value="Zn2-C6_fun-type_DNA-bd_sf"/>
</dbReference>
<dbReference type="CDD" id="cd00067">
    <property type="entry name" value="GAL4"/>
    <property type="match status" value="1"/>
</dbReference>
<evidence type="ECO:0000313" key="6">
    <source>
        <dbReference type="EMBL" id="OJJ56223.1"/>
    </source>
</evidence>
<keyword evidence="7" id="KW-1185">Reference proteome</keyword>
<dbReference type="GeneID" id="63763708"/>
<name>A0A1L9TA90_9EURO</name>
<dbReference type="EMBL" id="KV878591">
    <property type="protein sequence ID" value="OJJ56223.1"/>
    <property type="molecule type" value="Genomic_DNA"/>
</dbReference>
<dbReference type="InterPro" id="IPR021858">
    <property type="entry name" value="Fun_TF"/>
</dbReference>
<dbReference type="Gene3D" id="4.10.240.10">
    <property type="entry name" value="Zn(2)-C6 fungal-type DNA-binding domain"/>
    <property type="match status" value="1"/>
</dbReference>
<dbReference type="PROSITE" id="PS50048">
    <property type="entry name" value="ZN2_CY6_FUNGAL_2"/>
    <property type="match status" value="1"/>
</dbReference>
<gene>
    <name evidence="6" type="ORF">ASPSYDRAFT_48504</name>
</gene>
<dbReference type="InterPro" id="IPR053175">
    <property type="entry name" value="DHMBA_Reg_Transcription_Factor"/>
</dbReference>
<reference evidence="7" key="1">
    <citation type="journal article" date="2017" name="Genome Biol.">
        <title>Comparative genomics reveals high biological diversity and specific adaptations in the industrially and medically important fungal genus Aspergillus.</title>
        <authorList>
            <person name="de Vries R.P."/>
            <person name="Riley R."/>
            <person name="Wiebenga A."/>
            <person name="Aguilar-Osorio G."/>
            <person name="Amillis S."/>
            <person name="Uchima C.A."/>
            <person name="Anderluh G."/>
            <person name="Asadollahi M."/>
            <person name="Askin M."/>
            <person name="Barry K."/>
            <person name="Battaglia E."/>
            <person name="Bayram O."/>
            <person name="Benocci T."/>
            <person name="Braus-Stromeyer S.A."/>
            <person name="Caldana C."/>
            <person name="Canovas D."/>
            <person name="Cerqueira G.C."/>
            <person name="Chen F."/>
            <person name="Chen W."/>
            <person name="Choi C."/>
            <person name="Clum A."/>
            <person name="Dos Santos R.A."/>
            <person name="Damasio A.R."/>
            <person name="Diallinas G."/>
            <person name="Emri T."/>
            <person name="Fekete E."/>
            <person name="Flipphi M."/>
            <person name="Freyberg S."/>
            <person name="Gallo A."/>
            <person name="Gournas C."/>
            <person name="Habgood R."/>
            <person name="Hainaut M."/>
            <person name="Harispe M.L."/>
            <person name="Henrissat B."/>
            <person name="Hilden K.S."/>
            <person name="Hope R."/>
            <person name="Hossain A."/>
            <person name="Karabika E."/>
            <person name="Karaffa L."/>
            <person name="Karanyi Z."/>
            <person name="Krasevec N."/>
            <person name="Kuo A."/>
            <person name="Kusch H."/>
            <person name="LaButti K."/>
            <person name="Lagendijk E.L."/>
            <person name="Lapidus A."/>
            <person name="Levasseur A."/>
            <person name="Lindquist E."/>
            <person name="Lipzen A."/>
            <person name="Logrieco A.F."/>
            <person name="MacCabe A."/>
            <person name="Maekelae M.R."/>
            <person name="Malavazi I."/>
            <person name="Melin P."/>
            <person name="Meyer V."/>
            <person name="Mielnichuk N."/>
            <person name="Miskei M."/>
            <person name="Molnar A.P."/>
            <person name="Mule G."/>
            <person name="Ngan C.Y."/>
            <person name="Orejas M."/>
            <person name="Orosz E."/>
            <person name="Ouedraogo J.P."/>
            <person name="Overkamp K.M."/>
            <person name="Park H.-S."/>
            <person name="Perrone G."/>
            <person name="Piumi F."/>
            <person name="Punt P.J."/>
            <person name="Ram A.F."/>
            <person name="Ramon A."/>
            <person name="Rauscher S."/>
            <person name="Record E."/>
            <person name="Riano-Pachon D.M."/>
            <person name="Robert V."/>
            <person name="Roehrig J."/>
            <person name="Ruller R."/>
            <person name="Salamov A."/>
            <person name="Salih N.S."/>
            <person name="Samson R.A."/>
            <person name="Sandor E."/>
            <person name="Sanguinetti M."/>
            <person name="Schuetze T."/>
            <person name="Sepcic K."/>
            <person name="Shelest E."/>
            <person name="Sherlock G."/>
            <person name="Sophianopoulou V."/>
            <person name="Squina F.M."/>
            <person name="Sun H."/>
            <person name="Susca A."/>
            <person name="Todd R.B."/>
            <person name="Tsang A."/>
            <person name="Unkles S.E."/>
            <person name="van de Wiele N."/>
            <person name="van Rossen-Uffink D."/>
            <person name="Oliveira J.V."/>
            <person name="Vesth T.C."/>
            <person name="Visser J."/>
            <person name="Yu J.-H."/>
            <person name="Zhou M."/>
            <person name="Andersen M.R."/>
            <person name="Archer D.B."/>
            <person name="Baker S.E."/>
            <person name="Benoit I."/>
            <person name="Brakhage A.A."/>
            <person name="Braus G.H."/>
            <person name="Fischer R."/>
            <person name="Frisvad J.C."/>
            <person name="Goldman G.H."/>
            <person name="Houbraken J."/>
            <person name="Oakley B."/>
            <person name="Pocsi I."/>
            <person name="Scazzocchio C."/>
            <person name="Seiboth B."/>
            <person name="vanKuyk P.A."/>
            <person name="Wortman J."/>
            <person name="Dyer P.S."/>
            <person name="Grigoriev I.V."/>
        </authorList>
    </citation>
    <scope>NUCLEOTIDE SEQUENCE [LARGE SCALE GENOMIC DNA]</scope>
    <source>
        <strain evidence="7">CBS 593.65</strain>
    </source>
</reference>
<keyword evidence="2" id="KW-0238">DNA-binding</keyword>
<dbReference type="GO" id="GO:0000981">
    <property type="term" value="F:DNA-binding transcription factor activity, RNA polymerase II-specific"/>
    <property type="evidence" value="ECO:0007669"/>
    <property type="project" value="InterPro"/>
</dbReference>
<protein>
    <recommendedName>
        <fullName evidence="5">Zn(2)-C6 fungal-type domain-containing protein</fullName>
    </recommendedName>
</protein>
<organism evidence="6 7">
    <name type="scientific">Aspergillus sydowii CBS 593.65</name>
    <dbReference type="NCBI Taxonomy" id="1036612"/>
    <lineage>
        <taxon>Eukaryota</taxon>
        <taxon>Fungi</taxon>
        <taxon>Dikarya</taxon>
        <taxon>Ascomycota</taxon>
        <taxon>Pezizomycotina</taxon>
        <taxon>Eurotiomycetes</taxon>
        <taxon>Eurotiomycetidae</taxon>
        <taxon>Eurotiales</taxon>
        <taxon>Aspergillaceae</taxon>
        <taxon>Aspergillus</taxon>
        <taxon>Aspergillus subgen. Nidulantes</taxon>
    </lineage>
</organism>
<evidence type="ECO:0000313" key="7">
    <source>
        <dbReference type="Proteomes" id="UP000184356"/>
    </source>
</evidence>
<dbReference type="STRING" id="1036612.A0A1L9TA90"/>
<dbReference type="PANTHER" id="PTHR38791">
    <property type="entry name" value="ZN(II)2CYS6 TRANSCRIPTION FACTOR (EUROFUNG)-RELATED-RELATED"/>
    <property type="match status" value="1"/>
</dbReference>
<dbReference type="RefSeq" id="XP_040700029.1">
    <property type="nucleotide sequence ID" value="XM_040847635.1"/>
</dbReference>
<dbReference type="Pfam" id="PF00172">
    <property type="entry name" value="Zn_clus"/>
    <property type="match status" value="1"/>
</dbReference>
<dbReference type="GO" id="GO:0008270">
    <property type="term" value="F:zinc ion binding"/>
    <property type="evidence" value="ECO:0007669"/>
    <property type="project" value="InterPro"/>
</dbReference>
<proteinExistence type="predicted"/>
<feature type="domain" description="Zn(2)-C6 fungal-type" evidence="5">
    <location>
        <begin position="13"/>
        <end position="41"/>
    </location>
</feature>
<sequence length="508" mass="56042">MSPPVLRARASRNCGNCRAVKRRCDKQVPHCGQCIRLREKCPGYRDEWELVFRDQTGQTIQRSKEKQKAKSGICPETRHTDTDLVSLVPPRSLSPSVVQRGINYFFHHFVTGEHCPERGYLNYIPAVLGADGDHPTLVASMAAVGLVALANSTRQHELVRHARVQYSQAICSLNEALACPAESCKDSVLMSVISLGVFEHFSNFESWVRHVQGAAALVVVRGRSQFRSKVSILMFNQVRADMIIACLHTNRPFPEDIVSLQEEACKHTDPMSTFWLLGVYATRCVNLLFGVHNKVGDFSLSHWVQEASTLQSDFQYILGVLGIQEPYTTTRQSALDPSVAYNGRHDVYSSPWAIRVWNHARIMQMIVSEIMFHLLNGVLKANPPPPASAVAAAKMKLQETAQILSGLGNDMIATVPQVLGMVGPDHLSAASSDAGVSGGYLLIWSLYMVGKCPVTTDKARKWVIGHMRQIVGSSGIAMASRLLGDVVRIDNSSSSDRTVSYTPSELET</sequence>
<keyword evidence="4" id="KW-0539">Nucleus</keyword>
<accession>A0A1L9TA90</accession>
<keyword evidence="1" id="KW-0805">Transcription regulation</keyword>
<evidence type="ECO:0000256" key="2">
    <source>
        <dbReference type="ARBA" id="ARBA00023125"/>
    </source>
</evidence>
<evidence type="ECO:0000256" key="4">
    <source>
        <dbReference type="ARBA" id="ARBA00023242"/>
    </source>
</evidence>